<reference evidence="1" key="1">
    <citation type="submission" date="2019-08" db="EMBL/GenBank/DDBJ databases">
        <authorList>
            <person name="Kucharzyk K."/>
            <person name="Murdoch R.W."/>
            <person name="Higgins S."/>
            <person name="Loffler F."/>
        </authorList>
    </citation>
    <scope>NUCLEOTIDE SEQUENCE</scope>
</reference>
<protein>
    <submittedName>
        <fullName evidence="1">Uncharacterized protein</fullName>
    </submittedName>
</protein>
<accession>A0A644XUP7</accession>
<organism evidence="1">
    <name type="scientific">bioreactor metagenome</name>
    <dbReference type="NCBI Taxonomy" id="1076179"/>
    <lineage>
        <taxon>unclassified sequences</taxon>
        <taxon>metagenomes</taxon>
        <taxon>ecological metagenomes</taxon>
    </lineage>
</organism>
<evidence type="ECO:0000313" key="1">
    <source>
        <dbReference type="EMBL" id="MPM19471.1"/>
    </source>
</evidence>
<gene>
    <name evidence="1" type="ORF">SDC9_65895</name>
</gene>
<dbReference type="AlphaFoldDB" id="A0A644XUP7"/>
<comment type="caution">
    <text evidence="1">The sequence shown here is derived from an EMBL/GenBank/DDBJ whole genome shotgun (WGS) entry which is preliminary data.</text>
</comment>
<sequence length="68" mass="7763">MQNIFNENRRYLKCGSINFSRRYKGNDKIAAESKRDTVSCGIGFARKRIMIDAVEKEGIGLYDKGNSK</sequence>
<dbReference type="EMBL" id="VSSQ01003184">
    <property type="protein sequence ID" value="MPM19471.1"/>
    <property type="molecule type" value="Genomic_DNA"/>
</dbReference>
<proteinExistence type="predicted"/>
<name>A0A644XUP7_9ZZZZ</name>